<dbReference type="GO" id="GO:0003860">
    <property type="term" value="F:3-hydroxyisobutyryl-CoA hydrolase activity"/>
    <property type="evidence" value="ECO:0007669"/>
    <property type="project" value="UniProtKB-EC"/>
</dbReference>
<dbReference type="OrthoDB" id="9790967at2"/>
<protein>
    <recommendedName>
        <fullName evidence="2">3-hydroxyisobutyryl-CoA hydrolase</fullName>
        <ecNumber evidence="2">3.1.2.4</ecNumber>
    </recommendedName>
</protein>
<dbReference type="SUPFAM" id="SSF52096">
    <property type="entry name" value="ClpP/crotonase"/>
    <property type="match status" value="1"/>
</dbReference>
<keyword evidence="3" id="KW-0378">Hydrolase</keyword>
<accession>A0A2S6F1V0</accession>
<organism evidence="4 5">
    <name type="scientific">Legionella pneumophila</name>
    <dbReference type="NCBI Taxonomy" id="446"/>
    <lineage>
        <taxon>Bacteria</taxon>
        <taxon>Pseudomonadati</taxon>
        <taxon>Pseudomonadota</taxon>
        <taxon>Gammaproteobacteria</taxon>
        <taxon>Legionellales</taxon>
        <taxon>Legionellaceae</taxon>
        <taxon>Legionella</taxon>
    </lineage>
</organism>
<dbReference type="Gene3D" id="3.90.226.10">
    <property type="entry name" value="2-enoyl-CoA Hydratase, Chain A, domain 1"/>
    <property type="match status" value="1"/>
</dbReference>
<evidence type="ECO:0000256" key="1">
    <source>
        <dbReference type="ARBA" id="ARBA00001709"/>
    </source>
</evidence>
<dbReference type="InterPro" id="IPR045004">
    <property type="entry name" value="ECH_dom"/>
</dbReference>
<evidence type="ECO:0000313" key="4">
    <source>
        <dbReference type="EMBL" id="PPK31407.1"/>
    </source>
</evidence>
<dbReference type="InterPro" id="IPR029045">
    <property type="entry name" value="ClpP/crotonase-like_dom_sf"/>
</dbReference>
<dbReference type="Pfam" id="PF16113">
    <property type="entry name" value="ECH_2"/>
    <property type="match status" value="1"/>
</dbReference>
<comment type="caution">
    <text evidence="4">The sequence shown here is derived from an EMBL/GenBank/DDBJ whole genome shotgun (WGS) entry which is preliminary data.</text>
</comment>
<keyword evidence="4" id="KW-0413">Isomerase</keyword>
<comment type="catalytic activity">
    <reaction evidence="1">
        <text>3-hydroxy-2-methylpropanoyl-CoA + H2O = 3-hydroxy-2-methylpropanoate + CoA + H(+)</text>
        <dbReference type="Rhea" id="RHEA:20888"/>
        <dbReference type="ChEBI" id="CHEBI:11805"/>
        <dbReference type="ChEBI" id="CHEBI:15377"/>
        <dbReference type="ChEBI" id="CHEBI:15378"/>
        <dbReference type="ChEBI" id="CHEBI:57287"/>
        <dbReference type="ChEBI" id="CHEBI:57340"/>
        <dbReference type="EC" id="3.1.2.4"/>
    </reaction>
</comment>
<sequence>MTEEVLFSQEGQLGFITLNRPKALNALTLSMIMALQKQLSIWKEDHSIKAVVVQAVPGNAFCAGGDIRWLYNAGRSKDSEQMQFFWHEYRLNHFIHHFGKPYISLLDGITMGGGVGISLHGSHPVASERFVFAMPETGIGFFPDIGASYLLNRCPGFLGIYLGLTGNKLGPHDARKAGLVKQIVFAEQMQSMIDALKQEDLSEDAFNRVDQCISSFASNAMPTEASQIKPLIDVCFSRPTVELIRESLQSTEGVWALGVDNTLLQKSPLSLKITLAQIQKAKGLSLAECLKMDFDLASHFMKGSDFYEGVRSLLINKDKNPQWKPSSLELVTDAMVVSYFESSSCGLELMVL</sequence>
<gene>
    <name evidence="4" type="ORF">C3928_05055</name>
</gene>
<evidence type="ECO:0000256" key="3">
    <source>
        <dbReference type="ARBA" id="ARBA00022801"/>
    </source>
</evidence>
<dbReference type="AlphaFoldDB" id="A0A2S6F1V0"/>
<dbReference type="NCBIfam" id="NF004127">
    <property type="entry name" value="PRK05617.1"/>
    <property type="match status" value="1"/>
</dbReference>
<evidence type="ECO:0000313" key="5">
    <source>
        <dbReference type="Proteomes" id="UP000239239"/>
    </source>
</evidence>
<dbReference type="GO" id="GO:0016853">
    <property type="term" value="F:isomerase activity"/>
    <property type="evidence" value="ECO:0007669"/>
    <property type="project" value="UniProtKB-KW"/>
</dbReference>
<dbReference type="Proteomes" id="UP000239239">
    <property type="component" value="Unassembled WGS sequence"/>
</dbReference>
<dbReference type="EMBL" id="PQWY01000010">
    <property type="protein sequence ID" value="PPK31407.1"/>
    <property type="molecule type" value="Genomic_DNA"/>
</dbReference>
<dbReference type="EC" id="3.1.2.4" evidence="2"/>
<dbReference type="PANTHER" id="PTHR43176">
    <property type="entry name" value="3-HYDROXYISOBUTYRYL-COA HYDROLASE-RELATED"/>
    <property type="match status" value="1"/>
</dbReference>
<evidence type="ECO:0000256" key="2">
    <source>
        <dbReference type="ARBA" id="ARBA00011915"/>
    </source>
</evidence>
<reference evidence="4 5" key="1">
    <citation type="submission" date="2018-02" db="EMBL/GenBank/DDBJ databases">
        <title>Draft genome sequences of four Legionella pneumophila clinical strains isolated in Ontario.</title>
        <authorList>
            <person name="Fortuna A."/>
            <person name="Ramnarine R."/>
            <person name="Li A."/>
            <person name="Frantz C."/>
            <person name="Mallo G."/>
        </authorList>
    </citation>
    <scope>NUCLEOTIDE SEQUENCE [LARGE SCALE GENOMIC DNA]</scope>
    <source>
        <strain evidence="4 5">LG61</strain>
    </source>
</reference>
<name>A0A2S6F1V0_LEGPN</name>
<dbReference type="RefSeq" id="WP_027227581.1">
    <property type="nucleotide sequence ID" value="NZ_FJAK01000004.1"/>
</dbReference>
<dbReference type="GO" id="GO:0006574">
    <property type="term" value="P:L-valine catabolic process"/>
    <property type="evidence" value="ECO:0007669"/>
    <property type="project" value="TreeGrafter"/>
</dbReference>
<dbReference type="InterPro" id="IPR032259">
    <property type="entry name" value="HIBYL-CoA-H"/>
</dbReference>
<dbReference type="CDD" id="cd06558">
    <property type="entry name" value="crotonase-like"/>
    <property type="match status" value="1"/>
</dbReference>
<proteinExistence type="predicted"/>
<dbReference type="PANTHER" id="PTHR43176:SF3">
    <property type="entry name" value="3-HYDROXYISOBUTYRYL-COA HYDROLASE, MITOCHONDRIAL"/>
    <property type="match status" value="1"/>
</dbReference>